<protein>
    <submittedName>
        <fullName evidence="1">CLUMA_CG007083, isoform A</fullName>
    </submittedName>
</protein>
<keyword evidence="2" id="KW-1185">Reference proteome</keyword>
<proteinExistence type="predicted"/>
<evidence type="ECO:0000313" key="1">
    <source>
        <dbReference type="EMBL" id="CRK93550.1"/>
    </source>
</evidence>
<name>A0A1J1I3V8_9DIPT</name>
<dbReference type="AlphaFoldDB" id="A0A1J1I3V8"/>
<dbReference type="Proteomes" id="UP000183832">
    <property type="component" value="Unassembled WGS sequence"/>
</dbReference>
<sequence>MTNLNKHSKDSFILCSCLSKNCLKFYRLPGLRIYTKNKVLELIEDRRNNNLLSIHTTKESKNVNVATLDNDDNIKRKISTNYIQCCGSTM</sequence>
<evidence type="ECO:0000313" key="2">
    <source>
        <dbReference type="Proteomes" id="UP000183832"/>
    </source>
</evidence>
<accession>A0A1J1I3V8</accession>
<reference evidence="1 2" key="1">
    <citation type="submission" date="2015-04" db="EMBL/GenBank/DDBJ databases">
        <authorList>
            <person name="Syromyatnikov M.Y."/>
            <person name="Popov V.N."/>
        </authorList>
    </citation>
    <scope>NUCLEOTIDE SEQUENCE [LARGE SCALE GENOMIC DNA]</scope>
</reference>
<organism evidence="1 2">
    <name type="scientific">Clunio marinus</name>
    <dbReference type="NCBI Taxonomy" id="568069"/>
    <lineage>
        <taxon>Eukaryota</taxon>
        <taxon>Metazoa</taxon>
        <taxon>Ecdysozoa</taxon>
        <taxon>Arthropoda</taxon>
        <taxon>Hexapoda</taxon>
        <taxon>Insecta</taxon>
        <taxon>Pterygota</taxon>
        <taxon>Neoptera</taxon>
        <taxon>Endopterygota</taxon>
        <taxon>Diptera</taxon>
        <taxon>Nematocera</taxon>
        <taxon>Chironomoidea</taxon>
        <taxon>Chironomidae</taxon>
        <taxon>Clunio</taxon>
    </lineage>
</organism>
<dbReference type="EMBL" id="CVRI01000037">
    <property type="protein sequence ID" value="CRK93550.1"/>
    <property type="molecule type" value="Genomic_DNA"/>
</dbReference>
<gene>
    <name evidence="1" type="ORF">CLUMA_CG007083</name>
</gene>